<evidence type="ECO:0000256" key="1">
    <source>
        <dbReference type="ARBA" id="ARBA00008894"/>
    </source>
</evidence>
<dbReference type="Gene3D" id="3.80.10.10">
    <property type="entry name" value="Ribonuclease Inhibitor"/>
    <property type="match status" value="1"/>
</dbReference>
<dbReference type="Pfam" id="PF23598">
    <property type="entry name" value="LRR_14"/>
    <property type="match status" value="1"/>
</dbReference>
<name>A0AAV3RZZ9_LITER</name>
<evidence type="ECO:0000313" key="13">
    <source>
        <dbReference type="Proteomes" id="UP001454036"/>
    </source>
</evidence>
<protein>
    <submittedName>
        <fullName evidence="12">Antimicrobial response protein</fullName>
    </submittedName>
</protein>
<dbReference type="InterPro" id="IPR042197">
    <property type="entry name" value="Apaf_helical"/>
</dbReference>
<keyword evidence="5" id="KW-0611">Plant defense</keyword>
<dbReference type="InterPro" id="IPR044974">
    <property type="entry name" value="Disease_R_plants"/>
</dbReference>
<keyword evidence="2" id="KW-0433">Leucine-rich repeat</keyword>
<evidence type="ECO:0000256" key="5">
    <source>
        <dbReference type="ARBA" id="ARBA00022821"/>
    </source>
</evidence>
<feature type="domain" description="NB-ARC" evidence="9">
    <location>
        <begin position="235"/>
        <end position="403"/>
    </location>
</feature>
<feature type="coiled-coil region" evidence="7">
    <location>
        <begin position="107"/>
        <end position="134"/>
    </location>
</feature>
<evidence type="ECO:0000256" key="7">
    <source>
        <dbReference type="SAM" id="Coils"/>
    </source>
</evidence>
<evidence type="ECO:0000259" key="11">
    <source>
        <dbReference type="Pfam" id="PF23598"/>
    </source>
</evidence>
<evidence type="ECO:0000256" key="6">
    <source>
        <dbReference type="ARBA" id="ARBA00022840"/>
    </source>
</evidence>
<dbReference type="SUPFAM" id="SSF52058">
    <property type="entry name" value="L domain-like"/>
    <property type="match status" value="1"/>
</dbReference>
<dbReference type="PANTHER" id="PTHR23155:SF955">
    <property type="entry name" value="AAA+ ATPASE DOMAIN-CONTAINING PROTEIN"/>
    <property type="match status" value="1"/>
</dbReference>
<proteinExistence type="inferred from homology"/>
<evidence type="ECO:0000259" key="10">
    <source>
        <dbReference type="Pfam" id="PF23559"/>
    </source>
</evidence>
<evidence type="ECO:0000256" key="8">
    <source>
        <dbReference type="SAM" id="MobiDB-lite"/>
    </source>
</evidence>
<dbReference type="Pfam" id="PF23559">
    <property type="entry name" value="WHD_DRP"/>
    <property type="match status" value="1"/>
</dbReference>
<evidence type="ECO:0000256" key="2">
    <source>
        <dbReference type="ARBA" id="ARBA00022614"/>
    </source>
</evidence>
<dbReference type="AlphaFoldDB" id="A0AAV3RZZ9"/>
<dbReference type="Gene3D" id="1.10.8.430">
    <property type="entry name" value="Helical domain of apoptotic protease-activating factors"/>
    <property type="match status" value="1"/>
</dbReference>
<dbReference type="Proteomes" id="UP001454036">
    <property type="component" value="Unassembled WGS sequence"/>
</dbReference>
<dbReference type="PRINTS" id="PR00364">
    <property type="entry name" value="DISEASERSIST"/>
</dbReference>
<evidence type="ECO:0000313" key="12">
    <source>
        <dbReference type="EMBL" id="GAA0185431.1"/>
    </source>
</evidence>
<evidence type="ECO:0000256" key="3">
    <source>
        <dbReference type="ARBA" id="ARBA00022737"/>
    </source>
</evidence>
<dbReference type="InterPro" id="IPR032675">
    <property type="entry name" value="LRR_dom_sf"/>
</dbReference>
<keyword evidence="3" id="KW-0677">Repeat</keyword>
<dbReference type="InterPro" id="IPR055414">
    <property type="entry name" value="LRR_R13L4/SHOC2-like"/>
</dbReference>
<keyword evidence="6" id="KW-0067">ATP-binding</keyword>
<dbReference type="GO" id="GO:0043531">
    <property type="term" value="F:ADP binding"/>
    <property type="evidence" value="ECO:0007669"/>
    <property type="project" value="InterPro"/>
</dbReference>
<dbReference type="InterPro" id="IPR036388">
    <property type="entry name" value="WH-like_DNA-bd_sf"/>
</dbReference>
<evidence type="ECO:0000256" key="4">
    <source>
        <dbReference type="ARBA" id="ARBA00022741"/>
    </source>
</evidence>
<dbReference type="EMBL" id="BAABME010012699">
    <property type="protein sequence ID" value="GAA0185431.1"/>
    <property type="molecule type" value="Genomic_DNA"/>
</dbReference>
<feature type="coiled-coil region" evidence="7">
    <location>
        <begin position="959"/>
        <end position="993"/>
    </location>
</feature>
<feature type="domain" description="Disease resistance protein winged helix" evidence="10">
    <location>
        <begin position="476"/>
        <end position="541"/>
    </location>
</feature>
<reference evidence="12 13" key="1">
    <citation type="submission" date="2024-01" db="EMBL/GenBank/DDBJ databases">
        <title>The complete chloroplast genome sequence of Lithospermum erythrorhizon: insights into the phylogenetic relationship among Boraginaceae species and the maternal lineages of purple gromwells.</title>
        <authorList>
            <person name="Okada T."/>
            <person name="Watanabe K."/>
        </authorList>
    </citation>
    <scope>NUCLEOTIDE SEQUENCE [LARGE SCALE GENOMIC DNA]</scope>
</reference>
<accession>A0AAV3RZZ9</accession>
<gene>
    <name evidence="12" type="ORF">LIER_32719</name>
</gene>
<dbReference type="InterPro" id="IPR058922">
    <property type="entry name" value="WHD_DRP"/>
</dbReference>
<sequence length="1032" mass="116986">MEVNSVANVVIQKLTDMLTDEKSIIGKKAIVDQLTEIKNDLEKLRGLFIVAEAKKGSEAIKFAADYLKFLYYVEDAIETFALGISLQQKRLGFLLNHALFLKNFTAYKKLKLKIQKIKKKIEDLEAKNRSELEVASFRAPTPRSDDTDQQSSTDDNNVADFVAKNISNVPVRTSNGILRNISSPTKSDVSLTVRFEPHKSLKKSHSEISSDRKLYSKFSTSYSYKAEELGLVGFDTHINQLIYQLTKGDHQIIPLMGEKGSGKTTLARTIRATIKVKEYFQSSVAWITIDEASTAQDILFNLLKQVGSSKDQDLTHPDFDLDSLINRLNKRLKGNKFLIVLDDLRGSDTWGKIKNAFLDNKNGTKIIVTTRHKAVAESANREYWLDMEGLTDEDTLYLFEQKSESECPENLKRKIVNICDGLPLNVVLLGSLLSTRHSDDWQIELDKGDWQKSGLLASSYNDTSDEEKLCLLYMVLFPKEYDIPVRRLLRLWLAEGFIKRPDPEDRVEECFKSLVQRSLILITNQRSDGGHRKCQLLGALHEYLFPKAIDIKLFHVHRNMPCLTDEASLGARRLVDFVDSKKCDFALKSKLKSCRSYLSFNFQKKDTPAREVGVLLSNMLKSGFSLLRVLDLEGVYKPTLPDNLGNFYQLRYLGLRWTFLDHLPASVGDLTYLETLDLKHTNVNSLPASVWKLNHLRHLNLNDIRLDMPVTSKYSLPGLITLCGLSIVEGQCQVKDGLDRLHLRELDLTFQLEDCGELLDWVSASTSLEQLRLRSKSDQGCASTLSLKPLAGLTKLSHMNFLGKLPNLLAQNQFPPNLKVLTFSVSELKTDPMETLGQLKHLTVLRLLANSYLGTKISCPPNGFKELRVLKLWMLTNLEDWELGENCMEKLNELSIRCCTKLKSVPTKLLQQISFKELILNNMPSKFIMQAEKEKAYHVSLIKKNYTFTPLPTEAVPEWEAAAMLIKAYEEEQQRLEAEIRVNKVRVSELQAKIQVLKSTINLDVNDPATISATISAAQPTSDVVETSKSFM</sequence>
<dbReference type="Pfam" id="PF00931">
    <property type="entry name" value="NB-ARC"/>
    <property type="match status" value="1"/>
</dbReference>
<feature type="domain" description="Disease resistance R13L4/SHOC-2-like LRR" evidence="11">
    <location>
        <begin position="621"/>
        <end position="924"/>
    </location>
</feature>
<feature type="region of interest" description="Disordered" evidence="8">
    <location>
        <begin position="135"/>
        <end position="155"/>
    </location>
</feature>
<dbReference type="InterPro" id="IPR027417">
    <property type="entry name" value="P-loop_NTPase"/>
</dbReference>
<dbReference type="Gene3D" id="3.40.50.300">
    <property type="entry name" value="P-loop containing nucleotide triphosphate hydrolases"/>
    <property type="match status" value="1"/>
</dbReference>
<evidence type="ECO:0000259" key="9">
    <source>
        <dbReference type="Pfam" id="PF00931"/>
    </source>
</evidence>
<comment type="caution">
    <text evidence="12">The sequence shown here is derived from an EMBL/GenBank/DDBJ whole genome shotgun (WGS) entry which is preliminary data.</text>
</comment>
<dbReference type="PANTHER" id="PTHR23155">
    <property type="entry name" value="DISEASE RESISTANCE PROTEIN RP"/>
    <property type="match status" value="1"/>
</dbReference>
<keyword evidence="4" id="KW-0547">Nucleotide-binding</keyword>
<dbReference type="InterPro" id="IPR002182">
    <property type="entry name" value="NB-ARC"/>
</dbReference>
<dbReference type="Gene3D" id="1.10.10.10">
    <property type="entry name" value="Winged helix-like DNA-binding domain superfamily/Winged helix DNA-binding domain"/>
    <property type="match status" value="1"/>
</dbReference>
<organism evidence="12 13">
    <name type="scientific">Lithospermum erythrorhizon</name>
    <name type="common">Purple gromwell</name>
    <name type="synonym">Lithospermum officinale var. erythrorhizon</name>
    <dbReference type="NCBI Taxonomy" id="34254"/>
    <lineage>
        <taxon>Eukaryota</taxon>
        <taxon>Viridiplantae</taxon>
        <taxon>Streptophyta</taxon>
        <taxon>Embryophyta</taxon>
        <taxon>Tracheophyta</taxon>
        <taxon>Spermatophyta</taxon>
        <taxon>Magnoliopsida</taxon>
        <taxon>eudicotyledons</taxon>
        <taxon>Gunneridae</taxon>
        <taxon>Pentapetalae</taxon>
        <taxon>asterids</taxon>
        <taxon>lamiids</taxon>
        <taxon>Boraginales</taxon>
        <taxon>Boraginaceae</taxon>
        <taxon>Boraginoideae</taxon>
        <taxon>Lithospermeae</taxon>
        <taxon>Lithospermum</taxon>
    </lineage>
</organism>
<keyword evidence="7" id="KW-0175">Coiled coil</keyword>
<comment type="similarity">
    <text evidence="1">Belongs to the disease resistance NB-LRR family.</text>
</comment>
<dbReference type="GO" id="GO:0098542">
    <property type="term" value="P:defense response to other organism"/>
    <property type="evidence" value="ECO:0007669"/>
    <property type="project" value="TreeGrafter"/>
</dbReference>
<dbReference type="SUPFAM" id="SSF52540">
    <property type="entry name" value="P-loop containing nucleoside triphosphate hydrolases"/>
    <property type="match status" value="1"/>
</dbReference>
<keyword evidence="13" id="KW-1185">Reference proteome</keyword>